<dbReference type="AlphaFoldDB" id="A0A841IQ56"/>
<evidence type="ECO:0000313" key="2">
    <source>
        <dbReference type="Proteomes" id="UP000536604"/>
    </source>
</evidence>
<accession>A0A841IQ56</accession>
<dbReference type="Proteomes" id="UP000536604">
    <property type="component" value="Unassembled WGS sequence"/>
</dbReference>
<reference evidence="1 2" key="1">
    <citation type="submission" date="2020-08" db="EMBL/GenBank/DDBJ databases">
        <title>Genomic Encyclopedia of Type Strains, Phase III (KMG-III): the genomes of soil and plant-associated and newly described type strains.</title>
        <authorList>
            <person name="Whitman W."/>
        </authorList>
    </citation>
    <scope>NUCLEOTIDE SEQUENCE [LARGE SCALE GENOMIC DNA]</scope>
    <source>
        <strain evidence="1 2">CECT 8712</strain>
    </source>
</reference>
<proteinExistence type="predicted"/>
<dbReference type="RefSeq" id="WP_184292252.1">
    <property type="nucleotide sequence ID" value="NZ_JACHJO010000008.1"/>
</dbReference>
<dbReference type="EMBL" id="JACHJO010000008">
    <property type="protein sequence ID" value="MBB6120837.1"/>
    <property type="molecule type" value="Genomic_DNA"/>
</dbReference>
<name>A0A841IQ56_9ACTN</name>
<keyword evidence="2" id="KW-1185">Reference proteome</keyword>
<evidence type="ECO:0000313" key="1">
    <source>
        <dbReference type="EMBL" id="MBB6120837.1"/>
    </source>
</evidence>
<sequence>MPEEQSSTPDMMALLVEAFQQEEIPVERLSQTELRIHLSDGRTFTNDFASSVEDARSYPDESYPEMARHVVLALMRALRERGAPLGNRYPPRSGDHGRGALVAVLEQMGLDARFEDPQTLSVPMGDGRRASSDVGTYLSRVENASIDEAFEAAGPFAQAIAQQIEQVRAKEEPSEVRLRVRLYPDTALPEEVWERLLYREPAPGLRQTVAADTPDSLRPLDRAELAGLGLSEEEAFEAAVSGSLEEPAEVSEHELDGVRIIHIGGQHPYAAARVHALAEHVGEAPHGALVALPVPQAVLVHPLGQGHPIAAMERLQELAERFAADADKPITTQLYWWHPSSRERSGAELPDLRPVRAEVDHEARSVSLHSSDDEFGPVLDMLMRRN</sequence>
<protein>
    <submittedName>
        <fullName evidence="1">Uncharacterized protein</fullName>
    </submittedName>
</protein>
<gene>
    <name evidence="1" type="ORF">FHS13_002798</name>
</gene>
<organism evidence="1 2">
    <name type="scientific">Nocardiopsis algeriensis</name>
    <dbReference type="NCBI Taxonomy" id="1478215"/>
    <lineage>
        <taxon>Bacteria</taxon>
        <taxon>Bacillati</taxon>
        <taxon>Actinomycetota</taxon>
        <taxon>Actinomycetes</taxon>
        <taxon>Streptosporangiales</taxon>
        <taxon>Nocardiopsidaceae</taxon>
        <taxon>Nocardiopsis</taxon>
    </lineage>
</organism>
<comment type="caution">
    <text evidence="1">The sequence shown here is derived from an EMBL/GenBank/DDBJ whole genome shotgun (WGS) entry which is preliminary data.</text>
</comment>